<name>A0AAW2BH47_9ROSI</name>
<accession>A0AAW2BH47</accession>
<evidence type="ECO:0000313" key="2">
    <source>
        <dbReference type="Proteomes" id="UP001459277"/>
    </source>
</evidence>
<evidence type="ECO:0000313" key="1">
    <source>
        <dbReference type="EMBL" id="KAK9985092.1"/>
    </source>
</evidence>
<organism evidence="1 2">
    <name type="scientific">Lithocarpus litseifolius</name>
    <dbReference type="NCBI Taxonomy" id="425828"/>
    <lineage>
        <taxon>Eukaryota</taxon>
        <taxon>Viridiplantae</taxon>
        <taxon>Streptophyta</taxon>
        <taxon>Embryophyta</taxon>
        <taxon>Tracheophyta</taxon>
        <taxon>Spermatophyta</taxon>
        <taxon>Magnoliopsida</taxon>
        <taxon>eudicotyledons</taxon>
        <taxon>Gunneridae</taxon>
        <taxon>Pentapetalae</taxon>
        <taxon>rosids</taxon>
        <taxon>fabids</taxon>
        <taxon>Fagales</taxon>
        <taxon>Fagaceae</taxon>
        <taxon>Lithocarpus</taxon>
    </lineage>
</organism>
<proteinExistence type="predicted"/>
<reference evidence="1 2" key="1">
    <citation type="submission" date="2024-01" db="EMBL/GenBank/DDBJ databases">
        <title>A telomere-to-telomere, gap-free genome of sweet tea (Lithocarpus litseifolius).</title>
        <authorList>
            <person name="Zhou J."/>
        </authorList>
    </citation>
    <scope>NUCLEOTIDE SEQUENCE [LARGE SCALE GENOMIC DNA]</scope>
    <source>
        <strain evidence="1">Zhou-2022a</strain>
        <tissue evidence="1">Leaf</tissue>
    </source>
</reference>
<comment type="caution">
    <text evidence="1">The sequence shown here is derived from an EMBL/GenBank/DDBJ whole genome shotgun (WGS) entry which is preliminary data.</text>
</comment>
<dbReference type="EMBL" id="JAZDWU010000012">
    <property type="protein sequence ID" value="KAK9985092.1"/>
    <property type="molecule type" value="Genomic_DNA"/>
</dbReference>
<protein>
    <submittedName>
        <fullName evidence="1">Uncharacterized protein</fullName>
    </submittedName>
</protein>
<dbReference type="Proteomes" id="UP001459277">
    <property type="component" value="Unassembled WGS sequence"/>
</dbReference>
<dbReference type="AlphaFoldDB" id="A0AAW2BH47"/>
<gene>
    <name evidence="1" type="ORF">SO802_034617</name>
</gene>
<keyword evidence="2" id="KW-1185">Reference proteome</keyword>
<sequence length="125" mass="14186">MVHYFLRFTAYKKRRPEVEIQLGSQLAVGRHLPTKNPDETKKSTVEEVGGKAKGELMQWVPRKIKAFKISVGTSLEGLEEQVTGLFLLAIEARKKQKMLEESAHKKLAKSEGELGIDEFSEFLEL</sequence>